<name>A0A3D2SJ48_9GAMM</name>
<comment type="caution">
    <text evidence="1">The sequence shown here is derived from an EMBL/GenBank/DDBJ whole genome shotgun (WGS) entry which is preliminary data.</text>
</comment>
<dbReference type="Proteomes" id="UP000263596">
    <property type="component" value="Unassembled WGS sequence"/>
</dbReference>
<dbReference type="EMBL" id="DPVE01000032">
    <property type="protein sequence ID" value="HCK29048.1"/>
    <property type="molecule type" value="Genomic_DNA"/>
</dbReference>
<reference evidence="1 2" key="1">
    <citation type="journal article" date="2018" name="Nat. Biotechnol.">
        <title>A standardized bacterial taxonomy based on genome phylogeny substantially revises the tree of life.</title>
        <authorList>
            <person name="Parks D.H."/>
            <person name="Chuvochina M."/>
            <person name="Waite D.W."/>
            <person name="Rinke C."/>
            <person name="Skarshewski A."/>
            <person name="Chaumeil P.A."/>
            <person name="Hugenholtz P."/>
        </authorList>
    </citation>
    <scope>NUCLEOTIDE SEQUENCE [LARGE SCALE GENOMIC DNA]</scope>
    <source>
        <strain evidence="1">UBA9669</strain>
    </source>
</reference>
<accession>A0A3D2SJ48</accession>
<dbReference type="RefSeq" id="WP_049173769.1">
    <property type="nucleotide sequence ID" value="NZ_BKFK01000002.1"/>
</dbReference>
<protein>
    <submittedName>
        <fullName evidence="1">Uncharacterized protein</fullName>
    </submittedName>
</protein>
<evidence type="ECO:0000313" key="2">
    <source>
        <dbReference type="Proteomes" id="UP000263596"/>
    </source>
</evidence>
<gene>
    <name evidence="1" type="ORF">DHW29_01775</name>
</gene>
<organism evidence="1 2">
    <name type="scientific">Acinetobacter ursingii</name>
    <dbReference type="NCBI Taxonomy" id="108980"/>
    <lineage>
        <taxon>Bacteria</taxon>
        <taxon>Pseudomonadati</taxon>
        <taxon>Pseudomonadota</taxon>
        <taxon>Gammaproteobacteria</taxon>
        <taxon>Moraxellales</taxon>
        <taxon>Moraxellaceae</taxon>
        <taxon>Acinetobacter</taxon>
    </lineage>
</organism>
<sequence length="275" mass="32218">MSDYLFMRYPIRNKYEYWLPKILLLNSNHIGGMNLKDIHIYTEPDLISDGHSEDHRFNTFHCNNIENDESAWMVGLELTSLLRGLITIFTGEEYQQMINLERMRKDGDPSVVYPNYKLGNDVQLPSDIYQMLGSNLFENLTFKEREEYRKNAKTNVFNSSLYLAQDNIGLYLILKYFSEPLTWGSLYKIMETFETLEKYHDKGWKKTYNNQDKSKFTNPANNFGVIGIDSRHGFKSDSLKPNKGPKMELSEAKKMFINCAVSYLEFKLAELRNTP</sequence>
<dbReference type="AlphaFoldDB" id="A0A3D2SJ48"/>
<proteinExistence type="predicted"/>
<evidence type="ECO:0000313" key="1">
    <source>
        <dbReference type="EMBL" id="HCK29048.1"/>
    </source>
</evidence>